<dbReference type="InterPro" id="IPR013792">
    <property type="entry name" value="RNA3'P_cycl/enolpyr_Trfase_a/b"/>
</dbReference>
<keyword evidence="7 13" id="KW-0573">Peptidoglycan synthesis</keyword>
<keyword evidence="3 13" id="KW-0963">Cytoplasm</keyword>
<feature type="binding site" evidence="13">
    <location>
        <position position="327"/>
    </location>
    <ligand>
        <name>UDP-N-acetyl-alpha-D-glucosamine</name>
        <dbReference type="ChEBI" id="CHEBI:57705"/>
    </ligand>
</feature>
<comment type="function">
    <text evidence="10 13">Cell wall formation. Adds enolpyruvyl to UDP-N-acetylglucosamine.</text>
</comment>
<dbReference type="EMBL" id="CP080333">
    <property type="protein sequence ID" value="QYL15716.1"/>
    <property type="molecule type" value="Genomic_DNA"/>
</dbReference>
<feature type="binding site" evidence="13">
    <location>
        <position position="305"/>
    </location>
    <ligand>
        <name>UDP-N-acetyl-alpha-D-glucosamine</name>
        <dbReference type="ChEBI" id="CHEBI:57705"/>
    </ligand>
</feature>
<evidence type="ECO:0000256" key="2">
    <source>
        <dbReference type="ARBA" id="ARBA00004752"/>
    </source>
</evidence>
<keyword evidence="6 13" id="KW-0133">Cell shape</keyword>
<organism evidence="15 16">
    <name type="scientific">Mycolicibacterium pallens</name>
    <dbReference type="NCBI Taxonomy" id="370524"/>
    <lineage>
        <taxon>Bacteria</taxon>
        <taxon>Bacillati</taxon>
        <taxon>Actinomycetota</taxon>
        <taxon>Actinomycetes</taxon>
        <taxon>Mycobacteriales</taxon>
        <taxon>Mycobacteriaceae</taxon>
        <taxon>Mycolicibacterium</taxon>
    </lineage>
</organism>
<evidence type="ECO:0000256" key="4">
    <source>
        <dbReference type="ARBA" id="ARBA00022618"/>
    </source>
</evidence>
<dbReference type="Pfam" id="PF00275">
    <property type="entry name" value="EPSP_synthase"/>
    <property type="match status" value="1"/>
</dbReference>
<feature type="domain" description="Enolpyruvate transferase" evidence="14">
    <location>
        <begin position="7"/>
        <end position="406"/>
    </location>
</feature>
<proteinExistence type="inferred from homology"/>
<evidence type="ECO:0000256" key="3">
    <source>
        <dbReference type="ARBA" id="ARBA00022490"/>
    </source>
</evidence>
<dbReference type="HAMAP" id="MF_00111">
    <property type="entry name" value="MurA"/>
    <property type="match status" value="1"/>
</dbReference>
<evidence type="ECO:0000256" key="6">
    <source>
        <dbReference type="ARBA" id="ARBA00022960"/>
    </source>
</evidence>
<evidence type="ECO:0000256" key="5">
    <source>
        <dbReference type="ARBA" id="ARBA00022679"/>
    </source>
</evidence>
<keyword evidence="5 13" id="KW-0808">Transferase</keyword>
<dbReference type="InterPro" id="IPR001986">
    <property type="entry name" value="Enolpyruvate_Tfrase_dom"/>
</dbReference>
<dbReference type="InterPro" id="IPR005750">
    <property type="entry name" value="UDP_GlcNAc_COvinyl_MurA"/>
</dbReference>
<evidence type="ECO:0000256" key="8">
    <source>
        <dbReference type="ARBA" id="ARBA00023306"/>
    </source>
</evidence>
<dbReference type="EC" id="2.5.1.7" evidence="13"/>
<keyword evidence="8 13" id="KW-0131">Cell cycle</keyword>
<evidence type="ECO:0000256" key="1">
    <source>
        <dbReference type="ARBA" id="ARBA00004496"/>
    </source>
</evidence>
<keyword evidence="16" id="KW-1185">Reference proteome</keyword>
<comment type="catalytic activity">
    <reaction evidence="12 13">
        <text>phosphoenolpyruvate + UDP-N-acetyl-alpha-D-glucosamine = UDP-N-acetyl-3-O-(1-carboxyvinyl)-alpha-D-glucosamine + phosphate</text>
        <dbReference type="Rhea" id="RHEA:18681"/>
        <dbReference type="ChEBI" id="CHEBI:43474"/>
        <dbReference type="ChEBI" id="CHEBI:57705"/>
        <dbReference type="ChEBI" id="CHEBI:58702"/>
        <dbReference type="ChEBI" id="CHEBI:68483"/>
        <dbReference type="EC" id="2.5.1.7"/>
    </reaction>
</comment>
<dbReference type="NCBIfam" id="NF006873">
    <property type="entry name" value="PRK09369.1"/>
    <property type="match status" value="1"/>
</dbReference>
<keyword evidence="4 13" id="KW-0132">Cell division</keyword>
<dbReference type="GO" id="GO:0008760">
    <property type="term" value="F:UDP-N-acetylglucosamine 1-carboxyvinyltransferase activity"/>
    <property type="evidence" value="ECO:0007669"/>
    <property type="project" value="UniProtKB-EC"/>
</dbReference>
<feature type="binding site" evidence="13">
    <location>
        <position position="93"/>
    </location>
    <ligand>
        <name>UDP-N-acetyl-alpha-D-glucosamine</name>
        <dbReference type="ChEBI" id="CHEBI:57705"/>
    </ligand>
</feature>
<evidence type="ECO:0000259" key="14">
    <source>
        <dbReference type="Pfam" id="PF00275"/>
    </source>
</evidence>
<evidence type="ECO:0000256" key="13">
    <source>
        <dbReference type="HAMAP-Rule" id="MF_00111"/>
    </source>
</evidence>
<sequence length="416" mass="43871">MGERFVVTGGNRLSGEVAVGGAKNSVLKLMAASLLAEGTTTITNCPDILDVPLMAEVLRGLGANVELDGSVVRITSPDEPKFEADFAAVRQFRASVCVLGPLVGRLKRARVALPGGDAIGSRPLDMHQAGLRQLGADCTIEHGCVVATAEHLHGADIQLEFPSVGATENILMAAVVAEGVTTIHNAAREPDVVDLCEMLCQMGAEIEGAGTSTLTITGVPQLHPTEHRVIGDRIVAATWGIAAAMTRGDIAVTGVDPAHLQLVLHKLHDAGATVTQHDNGFRVVQYERPKAGNVATLPFPGFPTDLQPMAIALASVADGTSMITENVFEARFRFVEEMIRLGADARTDGHHAVVRGIPQLSSAPVWCSDIRAGAGLVLAGLVADGETEVHDVFHIDRGYPLFVENLVRLGAEIERV</sequence>
<protein>
    <recommendedName>
        <fullName evidence="13">UDP-N-acetylglucosamine 1-carboxyvinyltransferase</fullName>
        <ecNumber evidence="13">2.5.1.7</ecNumber>
    </recommendedName>
    <alternativeName>
        <fullName evidence="13">Enoylpyruvate transferase</fullName>
    </alternativeName>
    <alternativeName>
        <fullName evidence="13">UDP-N-acetylglucosamine enolpyruvyl transferase</fullName>
        <shortName evidence="13">EPT</shortName>
    </alternativeName>
</protein>
<dbReference type="InterPro" id="IPR036968">
    <property type="entry name" value="Enolpyruvate_Tfrase_sf"/>
</dbReference>
<comment type="caution">
    <text evidence="13">Lacks conserved residue(s) required for the propagation of feature annotation.</text>
</comment>
<dbReference type="NCBIfam" id="TIGR01072">
    <property type="entry name" value="murA"/>
    <property type="match status" value="1"/>
</dbReference>
<gene>
    <name evidence="13 15" type="primary">murA</name>
    <name evidence="15" type="ORF">K0O64_21935</name>
</gene>
<evidence type="ECO:0000313" key="15">
    <source>
        <dbReference type="EMBL" id="QYL15716.1"/>
    </source>
</evidence>
<dbReference type="CDD" id="cd01555">
    <property type="entry name" value="UdpNAET"/>
    <property type="match status" value="1"/>
</dbReference>
<feature type="active site" description="Proton donor" evidence="13">
    <location>
        <position position="117"/>
    </location>
</feature>
<evidence type="ECO:0000313" key="16">
    <source>
        <dbReference type="Proteomes" id="UP000825367"/>
    </source>
</evidence>
<accession>A0ABX8VD57</accession>
<keyword evidence="9 13" id="KW-0961">Cell wall biogenesis/degradation</keyword>
<dbReference type="PANTHER" id="PTHR43783:SF1">
    <property type="entry name" value="UDP-N-ACETYLGLUCOSAMINE 1-CARBOXYVINYLTRANSFERASE"/>
    <property type="match status" value="1"/>
</dbReference>
<comment type="pathway">
    <text evidence="2 13">Cell wall biogenesis; peptidoglycan biosynthesis.</text>
</comment>
<dbReference type="Proteomes" id="UP000825367">
    <property type="component" value="Chromosome"/>
</dbReference>
<dbReference type="PANTHER" id="PTHR43783">
    <property type="entry name" value="UDP-N-ACETYLGLUCOSAMINE 1-CARBOXYVINYLTRANSFERASE"/>
    <property type="match status" value="1"/>
</dbReference>
<evidence type="ECO:0000256" key="9">
    <source>
        <dbReference type="ARBA" id="ARBA00023316"/>
    </source>
</evidence>
<feature type="binding site" evidence="13">
    <location>
        <begin position="23"/>
        <end position="24"/>
    </location>
    <ligand>
        <name>phosphoenolpyruvate</name>
        <dbReference type="ChEBI" id="CHEBI:58702"/>
    </ligand>
</feature>
<evidence type="ECO:0000256" key="11">
    <source>
        <dbReference type="ARBA" id="ARBA00038367"/>
    </source>
</evidence>
<name>A0ABX8VD57_9MYCO</name>
<evidence type="ECO:0000256" key="10">
    <source>
        <dbReference type="ARBA" id="ARBA00037534"/>
    </source>
</evidence>
<dbReference type="RefSeq" id="WP_096312045.1">
    <property type="nucleotide sequence ID" value="NZ_BAAAVX010000013.1"/>
</dbReference>
<dbReference type="SUPFAM" id="SSF55205">
    <property type="entry name" value="EPT/RTPC-like"/>
    <property type="match status" value="1"/>
</dbReference>
<dbReference type="Gene3D" id="3.65.10.10">
    <property type="entry name" value="Enolpyruvate transferase domain"/>
    <property type="match status" value="2"/>
</dbReference>
<reference evidence="15 16" key="1">
    <citation type="submission" date="2021-07" db="EMBL/GenBank/DDBJ databases">
        <title>Whole genome sequencing of non-tuberculosis mycobacteria type-strains.</title>
        <authorList>
            <person name="Igarashi Y."/>
            <person name="Osugi A."/>
            <person name="Mitarai S."/>
        </authorList>
    </citation>
    <scope>NUCLEOTIDE SEQUENCE [LARGE SCALE GENOMIC DNA]</scope>
    <source>
        <strain evidence="15 16">JCM 16370</strain>
    </source>
</reference>
<comment type="similarity">
    <text evidence="11 13">Belongs to the EPSP synthase family. MurA subfamily.</text>
</comment>
<dbReference type="InterPro" id="IPR050068">
    <property type="entry name" value="MurA_subfamily"/>
</dbReference>
<evidence type="ECO:0000256" key="7">
    <source>
        <dbReference type="ARBA" id="ARBA00022984"/>
    </source>
</evidence>
<evidence type="ECO:0000256" key="12">
    <source>
        <dbReference type="ARBA" id="ARBA00047527"/>
    </source>
</evidence>
<comment type="subcellular location">
    <subcellularLocation>
        <location evidence="1 13">Cytoplasm</location>
    </subcellularLocation>
</comment>